<reference evidence="4" key="1">
    <citation type="submission" date="2017-01" db="EMBL/GenBank/DDBJ databases">
        <authorList>
            <person name="Varghese N."/>
            <person name="Submissions S."/>
        </authorList>
    </citation>
    <scope>NUCLEOTIDE SEQUENCE [LARGE SCALE GENOMIC DNA]</scope>
    <source>
        <strain evidence="4">DSM 44531</strain>
    </source>
</reference>
<evidence type="ECO:0008006" key="5">
    <source>
        <dbReference type="Google" id="ProtNLM"/>
    </source>
</evidence>
<dbReference type="AlphaFoldDB" id="A0A1N7J192"/>
<evidence type="ECO:0000313" key="4">
    <source>
        <dbReference type="Proteomes" id="UP000186292"/>
    </source>
</evidence>
<organism evidence="3 4">
    <name type="scientific">Corynebacterium appendicis CIP 107643</name>
    <dbReference type="NCBI Taxonomy" id="1161099"/>
    <lineage>
        <taxon>Bacteria</taxon>
        <taxon>Bacillati</taxon>
        <taxon>Actinomycetota</taxon>
        <taxon>Actinomycetes</taxon>
        <taxon>Mycobacteriales</taxon>
        <taxon>Corynebacteriaceae</taxon>
        <taxon>Corynebacterium</taxon>
    </lineage>
</organism>
<keyword evidence="4" id="KW-1185">Reference proteome</keyword>
<accession>A0A1N7J192</accession>
<evidence type="ECO:0000313" key="3">
    <source>
        <dbReference type="EMBL" id="SIS43080.1"/>
    </source>
</evidence>
<evidence type="ECO:0000256" key="1">
    <source>
        <dbReference type="SAM" id="MobiDB-lite"/>
    </source>
</evidence>
<dbReference type="RefSeq" id="WP_076598743.1">
    <property type="nucleotide sequence ID" value="NZ_CP046976.1"/>
</dbReference>
<evidence type="ECO:0000256" key="2">
    <source>
        <dbReference type="SAM" id="SignalP"/>
    </source>
</evidence>
<feature type="region of interest" description="Disordered" evidence="1">
    <location>
        <begin position="190"/>
        <end position="226"/>
    </location>
</feature>
<dbReference type="Proteomes" id="UP000186292">
    <property type="component" value="Unassembled WGS sequence"/>
</dbReference>
<dbReference type="OrthoDB" id="4427703at2"/>
<dbReference type="STRING" id="1161099.SAMN05444817_103116"/>
<feature type="compositionally biased region" description="Basic and acidic residues" evidence="1">
    <location>
        <begin position="49"/>
        <end position="80"/>
    </location>
</feature>
<feature type="region of interest" description="Disordered" evidence="1">
    <location>
        <begin position="30"/>
        <end position="91"/>
    </location>
</feature>
<name>A0A1N7J192_9CORY</name>
<proteinExistence type="predicted"/>
<sequence>MTLTIAPKKTVAAAILIAPLALAACGSNEDENVAGGMATETNVVTVDPQADKQAEDQENKDDKDKEKKDAESKPEDKPNPEDDPQAQGVPNEGAAEVVNPFEDGTLPTVEVQPVEGGQAASEADIKGMTDTMNKIYNPKDLVSWSRVIMDNSCKKVVDQTNQELASRGTSLEQTEREMQQAVDAAKAAGRPLPPVPKTTAQLSDARVNGESASATVTVNSDGQTESGVQRFQREGNQWKVCN</sequence>
<feature type="signal peptide" evidence="2">
    <location>
        <begin position="1"/>
        <end position="23"/>
    </location>
</feature>
<protein>
    <recommendedName>
        <fullName evidence="5">Secreted protein</fullName>
    </recommendedName>
</protein>
<feature type="chain" id="PRO_5012975560" description="Secreted protein" evidence="2">
    <location>
        <begin position="24"/>
        <end position="242"/>
    </location>
</feature>
<keyword evidence="2" id="KW-0732">Signal</keyword>
<gene>
    <name evidence="3" type="ORF">SAMN05444817_103116</name>
</gene>
<feature type="compositionally biased region" description="Polar residues" evidence="1">
    <location>
        <begin position="210"/>
        <end position="226"/>
    </location>
</feature>
<dbReference type="EMBL" id="FTOF01000003">
    <property type="protein sequence ID" value="SIS43080.1"/>
    <property type="molecule type" value="Genomic_DNA"/>
</dbReference>